<gene>
    <name evidence="2" type="ORF">NERG_02588</name>
</gene>
<keyword evidence="1" id="KW-0812">Transmembrane</keyword>
<evidence type="ECO:0000313" key="2">
    <source>
        <dbReference type="EMBL" id="EHY64365.1"/>
    </source>
</evidence>
<feature type="transmembrane region" description="Helical" evidence="1">
    <location>
        <begin position="25"/>
        <end position="45"/>
    </location>
</feature>
<protein>
    <submittedName>
        <fullName evidence="2">Uncharacterized protein</fullName>
    </submittedName>
</protein>
<keyword evidence="1" id="KW-1133">Transmembrane helix</keyword>
<evidence type="ECO:0000256" key="1">
    <source>
        <dbReference type="SAM" id="Phobius"/>
    </source>
</evidence>
<dbReference type="AlphaFoldDB" id="H8ZG67"/>
<accession>H8ZG67</accession>
<name>H8ZG67_NEMA1</name>
<keyword evidence="1" id="KW-0472">Membrane</keyword>
<dbReference type="Proteomes" id="UP000005622">
    <property type="component" value="Unassembled WGS sequence"/>
</dbReference>
<proteinExistence type="predicted"/>
<reference evidence="2" key="1">
    <citation type="submission" date="2011-03" db="EMBL/GenBank/DDBJ databases">
        <title>The Genome Sequence of Nematocida sp1 strain ERTm2.</title>
        <authorList>
            <consortium name="The Broad Institute Genome Sequencing Platform"/>
            <consortium name="The Broad Institute Genome Sequencing Center for Infectious Disease"/>
            <person name="Cuomo C."/>
            <person name="Troemel E."/>
            <person name="Young S.K."/>
            <person name="Zeng Q."/>
            <person name="Gargeya S."/>
            <person name="Fitzgerald M."/>
            <person name="Haas B."/>
            <person name="Abouelleil A."/>
            <person name="Alvarado L."/>
            <person name="Arachchi H.M."/>
            <person name="Berlin A."/>
            <person name="Brown A."/>
            <person name="Chapman S.B."/>
            <person name="Chen Z."/>
            <person name="Dunbar C."/>
            <person name="Freedman E."/>
            <person name="Gearin G."/>
            <person name="Gellesch M."/>
            <person name="Goldberg J."/>
            <person name="Griggs A."/>
            <person name="Gujja S."/>
            <person name="Heilman E.R."/>
            <person name="Heiman D."/>
            <person name="Howarth C."/>
            <person name="Larson L."/>
            <person name="Lui A."/>
            <person name="MacDonald P.J.P."/>
            <person name="Mehta T."/>
            <person name="Montmayeur A."/>
            <person name="Murphy C."/>
            <person name="Neiman D."/>
            <person name="Pearson M."/>
            <person name="Priest M."/>
            <person name="Roberts A."/>
            <person name="Saif S."/>
            <person name="Shea T."/>
            <person name="Shenoy N."/>
            <person name="Sisk P."/>
            <person name="Stolte C."/>
            <person name="Sykes S."/>
            <person name="White J."/>
            <person name="Yandava C."/>
            <person name="Wortman J."/>
            <person name="Nusbaum C."/>
            <person name="Birren B."/>
        </authorList>
    </citation>
    <scope>NUCLEOTIDE SEQUENCE</scope>
    <source>
        <strain evidence="2">ERTm2</strain>
    </source>
</reference>
<sequence length="747" mass="87145">MNMEMKRKTHECLYKRNNRQISIKLLAKVLLMGTLMGVQNVFGLLSRKEMEEVIREVSNRKENGLEHNMDGPFNPIMLYVYREIDVISNRRFNPQYISTQSSVPDKENILQNIDRTNDTVREEDSEGNKTPRSTLDHYSALINMFPSPAGKASIYPKEGCKGSFTSFLRSDPVKEYAHKILAILLLRTEGMVFKLEVKDEESACPRLTWTNKRNPEQSFSVPIYTASAEGQGSNSSSEEENIKKSDRKLLQTIKYFINLQIINPVLEEENEKRKKEKKKESIVQQKLYEKKIDWENEFTETPAWLIQLYIYYYLETKEDAIDFSVILYKTMYFHIFYYRAVCHKRDCIQIYKKVVVREDKKSNELEHWGKVNELENIIMLEKEIKLLPFANISEVPAKRRVAIDIPKSNQDLETERISSDIESVLLTLLCCFAYDAETNEYRFNHIRYTLEEVKSLFGCVYNPNLNIYSYSYKMNGNPAICKSSSNSGYIRVGNEIPQEVWSKWSKIIQNLVKGDEDISYIDVCGIPMIENNIFNVLTILLKITGVPHETYREQVQMYRKRLNSQEFRNGNPRIKSFNKELISCAAKIILEMSIEYVSPERFVDWLFSSSRIPKGFRSICVSFEDYNVQTMRNTNYLSGSMKIHYVTENKARPIVIHFVSPETVNIGIGKCAVKSNDPEVNQLKKEIRELRKASYNMHVLSKYAETIRLHTSGDILFDKFYINKIKQSRDPEPEMGLFVMVSLLDSR</sequence>
<dbReference type="EMBL" id="JH604644">
    <property type="protein sequence ID" value="EHY64365.1"/>
    <property type="molecule type" value="Genomic_DNA"/>
</dbReference>
<dbReference type="HOGENOM" id="CLU_009683_4_0_1"/>
<organism evidence="2">
    <name type="scientific">Nematocida ausubeli (strain ATCC PRA-371 / ERTm2)</name>
    <name type="common">Nematode killer fungus</name>
    <dbReference type="NCBI Taxonomy" id="1913371"/>
    <lineage>
        <taxon>Eukaryota</taxon>
        <taxon>Fungi</taxon>
        <taxon>Fungi incertae sedis</taxon>
        <taxon>Microsporidia</taxon>
        <taxon>Nematocida</taxon>
    </lineage>
</organism>